<reference evidence="8 9" key="1">
    <citation type="submission" date="2019-11" db="EMBL/GenBank/DDBJ databases">
        <authorList>
            <person name="Holert J."/>
        </authorList>
    </citation>
    <scope>NUCLEOTIDE SEQUENCE [LARGE SCALE GENOMIC DNA]</scope>
    <source>
        <strain evidence="8">SB11_3</strain>
    </source>
</reference>
<name>A0A5S9QGY8_9GAMM</name>
<dbReference type="InterPro" id="IPR011006">
    <property type="entry name" value="CheY-like_superfamily"/>
</dbReference>
<accession>A0A5S9QGY8</accession>
<dbReference type="GO" id="GO:0000156">
    <property type="term" value="F:phosphorelay response regulator activity"/>
    <property type="evidence" value="ECO:0007669"/>
    <property type="project" value="TreeGrafter"/>
</dbReference>
<feature type="modified residue" description="4-aspartylphosphate" evidence="6">
    <location>
        <position position="61"/>
    </location>
</feature>
<sequence length="183" mass="20819">MANMAENEALVVVLLEDDVSYGGVAKRLLEKRGHEVFWAEDLTGLNHILKQVTDADMVLLDLKLANTTSLDSVATVRRHYPHARIFMVTAYASIATTVEAIKRGADDYLPKPITIDEILQAYYGEKESEPSVNTKPISPKRLEWEHIQRVLQENNGNISRTAEQLNMHRRTLQRKLQKKPVDE</sequence>
<evidence type="ECO:0000313" key="9">
    <source>
        <dbReference type="Proteomes" id="UP000441399"/>
    </source>
</evidence>
<dbReference type="AlphaFoldDB" id="A0A5S9QGY8"/>
<evidence type="ECO:0000256" key="3">
    <source>
        <dbReference type="ARBA" id="ARBA00023015"/>
    </source>
</evidence>
<dbReference type="Pfam" id="PF02954">
    <property type="entry name" value="HTH_8"/>
    <property type="match status" value="1"/>
</dbReference>
<evidence type="ECO:0000256" key="2">
    <source>
        <dbReference type="ARBA" id="ARBA00023012"/>
    </source>
</evidence>
<dbReference type="InterPro" id="IPR002197">
    <property type="entry name" value="HTH_Fis"/>
</dbReference>
<dbReference type="InterPro" id="IPR039420">
    <property type="entry name" value="WalR-like"/>
</dbReference>
<keyword evidence="3" id="KW-0805">Transcription regulation</keyword>
<dbReference type="PANTHER" id="PTHR48111">
    <property type="entry name" value="REGULATOR OF RPOS"/>
    <property type="match status" value="1"/>
</dbReference>
<dbReference type="PANTHER" id="PTHR48111:SF1">
    <property type="entry name" value="TWO-COMPONENT RESPONSE REGULATOR ORR33"/>
    <property type="match status" value="1"/>
</dbReference>
<keyword evidence="4" id="KW-0238">DNA-binding</keyword>
<dbReference type="SMART" id="SM00448">
    <property type="entry name" value="REC"/>
    <property type="match status" value="1"/>
</dbReference>
<organism evidence="8 9">
    <name type="scientific">BD1-7 clade bacterium</name>
    <dbReference type="NCBI Taxonomy" id="2029982"/>
    <lineage>
        <taxon>Bacteria</taxon>
        <taxon>Pseudomonadati</taxon>
        <taxon>Pseudomonadota</taxon>
        <taxon>Gammaproteobacteria</taxon>
        <taxon>Cellvibrionales</taxon>
        <taxon>Spongiibacteraceae</taxon>
        <taxon>BD1-7 clade</taxon>
    </lineage>
</organism>
<dbReference type="GO" id="GO:0032993">
    <property type="term" value="C:protein-DNA complex"/>
    <property type="evidence" value="ECO:0007669"/>
    <property type="project" value="TreeGrafter"/>
</dbReference>
<dbReference type="GO" id="GO:0005829">
    <property type="term" value="C:cytosol"/>
    <property type="evidence" value="ECO:0007669"/>
    <property type="project" value="TreeGrafter"/>
</dbReference>
<keyword evidence="1 6" id="KW-0597">Phosphoprotein</keyword>
<keyword evidence="5" id="KW-0804">Transcription</keyword>
<dbReference type="Gene3D" id="1.10.10.60">
    <property type="entry name" value="Homeodomain-like"/>
    <property type="match status" value="1"/>
</dbReference>
<dbReference type="GO" id="GO:0006355">
    <property type="term" value="P:regulation of DNA-templated transcription"/>
    <property type="evidence" value="ECO:0007669"/>
    <property type="project" value="TreeGrafter"/>
</dbReference>
<evidence type="ECO:0000313" key="8">
    <source>
        <dbReference type="EMBL" id="CAA0116758.1"/>
    </source>
</evidence>
<evidence type="ECO:0000256" key="5">
    <source>
        <dbReference type="ARBA" id="ARBA00023163"/>
    </source>
</evidence>
<dbReference type="SUPFAM" id="SSF52172">
    <property type="entry name" value="CheY-like"/>
    <property type="match status" value="1"/>
</dbReference>
<gene>
    <name evidence="8" type="primary">regA</name>
    <name evidence="8" type="ORF">OPDIPICF_01919</name>
</gene>
<evidence type="ECO:0000256" key="1">
    <source>
        <dbReference type="ARBA" id="ARBA00022553"/>
    </source>
</evidence>
<dbReference type="EMBL" id="CACSIO010000023">
    <property type="protein sequence ID" value="CAA0116758.1"/>
    <property type="molecule type" value="Genomic_DNA"/>
</dbReference>
<dbReference type="PROSITE" id="PS50110">
    <property type="entry name" value="RESPONSE_REGULATORY"/>
    <property type="match status" value="1"/>
</dbReference>
<evidence type="ECO:0000259" key="7">
    <source>
        <dbReference type="PROSITE" id="PS50110"/>
    </source>
</evidence>
<evidence type="ECO:0000256" key="4">
    <source>
        <dbReference type="ARBA" id="ARBA00023125"/>
    </source>
</evidence>
<dbReference type="GO" id="GO:0000976">
    <property type="term" value="F:transcription cis-regulatory region binding"/>
    <property type="evidence" value="ECO:0007669"/>
    <property type="project" value="TreeGrafter"/>
</dbReference>
<feature type="domain" description="Response regulatory" evidence="7">
    <location>
        <begin position="11"/>
        <end position="126"/>
    </location>
</feature>
<dbReference type="OrthoDB" id="9802426at2"/>
<proteinExistence type="predicted"/>
<dbReference type="PRINTS" id="PR01590">
    <property type="entry name" value="HTHFIS"/>
</dbReference>
<dbReference type="Pfam" id="PF00072">
    <property type="entry name" value="Response_reg"/>
    <property type="match status" value="1"/>
</dbReference>
<keyword evidence="9" id="KW-1185">Reference proteome</keyword>
<dbReference type="InterPro" id="IPR001789">
    <property type="entry name" value="Sig_transdc_resp-reg_receiver"/>
</dbReference>
<protein>
    <submittedName>
        <fullName evidence="8">Photosynthetic apparatus regulatory protein RegA</fullName>
    </submittedName>
</protein>
<dbReference type="Proteomes" id="UP000441399">
    <property type="component" value="Unassembled WGS sequence"/>
</dbReference>
<evidence type="ECO:0000256" key="6">
    <source>
        <dbReference type="PROSITE-ProRule" id="PRU00169"/>
    </source>
</evidence>
<keyword evidence="2" id="KW-0902">Two-component regulatory system</keyword>
<dbReference type="Gene3D" id="3.40.50.2300">
    <property type="match status" value="1"/>
</dbReference>